<dbReference type="InterPro" id="IPR034660">
    <property type="entry name" value="DinB/YfiT-like"/>
</dbReference>
<sequence>MSTYAHLIDDLQAEQAALDDVVAAFGDTEWNRLTPADGWTSRHQIAHLAFFDAAAEMSLTDPEAFAEQRHRADQDPDAYSIAVLEPLLELSSAQLLETWRQGRRSLLHAFRSATPGARHPWYGPSMSLASMVTARLMETWAHGQDIADTVGAVRPVTSRLEHIARIACLALPFSFVNRGVPVPATGVRVSLSVAPDRTWEFGDEHLEDSVSGPIEDFCLVLTRRRHVADTALVTTGPIARAWMTIGQAYAGPPGHGRTPGQFVEQTPQTGTEQSTRV</sequence>
<dbReference type="SUPFAM" id="SSF109854">
    <property type="entry name" value="DinB/YfiT-like putative metalloenzymes"/>
    <property type="match status" value="1"/>
</dbReference>
<dbReference type="NCBIfam" id="TIGR03084">
    <property type="entry name" value="TIGR03084 family metal-binding protein"/>
    <property type="match status" value="1"/>
</dbReference>
<dbReference type="InterPro" id="IPR017517">
    <property type="entry name" value="Maleyloyr_isom"/>
</dbReference>
<comment type="caution">
    <text evidence="3">The sequence shown here is derived from an EMBL/GenBank/DDBJ whole genome shotgun (WGS) entry which is preliminary data.</text>
</comment>
<dbReference type="InterPro" id="IPR017518">
    <property type="entry name" value="CHP03084"/>
</dbReference>
<evidence type="ECO:0000256" key="1">
    <source>
        <dbReference type="SAM" id="MobiDB-lite"/>
    </source>
</evidence>
<dbReference type="InterPro" id="IPR024344">
    <property type="entry name" value="MDMPI_metal-binding"/>
</dbReference>
<protein>
    <recommendedName>
        <fullName evidence="2">Mycothiol-dependent maleylpyruvate isomerase metal-binding domain-containing protein</fullName>
    </recommendedName>
</protein>
<feature type="domain" description="Mycothiol-dependent maleylpyruvate isomerase metal-binding" evidence="2">
    <location>
        <begin position="11"/>
        <end position="147"/>
    </location>
</feature>
<dbReference type="EMBL" id="BLAH01000038">
    <property type="protein sequence ID" value="GES36017.1"/>
    <property type="molecule type" value="Genomic_DNA"/>
</dbReference>
<dbReference type="NCBIfam" id="TIGR03083">
    <property type="entry name" value="maleylpyruvate isomerase family mycothiol-dependent enzyme"/>
    <property type="match status" value="1"/>
</dbReference>
<proteinExistence type="predicted"/>
<evidence type="ECO:0000259" key="2">
    <source>
        <dbReference type="Pfam" id="PF11716"/>
    </source>
</evidence>
<feature type="region of interest" description="Disordered" evidence="1">
    <location>
        <begin position="250"/>
        <end position="277"/>
    </location>
</feature>
<name>A0ABQ0YHR2_9NOCA</name>
<dbReference type="Pfam" id="PF11716">
    <property type="entry name" value="MDMPI_N"/>
    <property type="match status" value="1"/>
</dbReference>
<evidence type="ECO:0000313" key="4">
    <source>
        <dbReference type="Proteomes" id="UP000325466"/>
    </source>
</evidence>
<reference evidence="3 4" key="1">
    <citation type="journal article" date="2018" name="Biodegradation">
        <title>1,4-Dioxane degradation characteristics of Rhodococcus aetherivorans JCM 14343.</title>
        <authorList>
            <person name="Inoue D."/>
            <person name="Tsunoda T."/>
            <person name="Yamamoto N."/>
            <person name="Ike M."/>
            <person name="Sei K."/>
        </authorList>
    </citation>
    <scope>NUCLEOTIDE SEQUENCE [LARGE SCALE GENOMIC DNA]</scope>
    <source>
        <strain evidence="3 4">JCM 14343</strain>
    </source>
</reference>
<keyword evidence="4" id="KW-1185">Reference proteome</keyword>
<gene>
    <name evidence="3" type="ORF">RAJCM14343_1266</name>
</gene>
<feature type="compositionally biased region" description="Polar residues" evidence="1">
    <location>
        <begin position="263"/>
        <end position="277"/>
    </location>
</feature>
<dbReference type="RefSeq" id="WP_051359227.1">
    <property type="nucleotide sequence ID" value="NZ_BAAAYP010000033.1"/>
</dbReference>
<evidence type="ECO:0000313" key="3">
    <source>
        <dbReference type="EMBL" id="GES36017.1"/>
    </source>
</evidence>
<accession>A0ABQ0YHR2</accession>
<dbReference type="Proteomes" id="UP000325466">
    <property type="component" value="Unassembled WGS sequence"/>
</dbReference>
<dbReference type="Gene3D" id="1.20.120.450">
    <property type="entry name" value="dinb family like domain"/>
    <property type="match status" value="1"/>
</dbReference>
<organism evidence="3 4">
    <name type="scientific">Rhodococcus aetherivorans</name>
    <dbReference type="NCBI Taxonomy" id="191292"/>
    <lineage>
        <taxon>Bacteria</taxon>
        <taxon>Bacillati</taxon>
        <taxon>Actinomycetota</taxon>
        <taxon>Actinomycetes</taxon>
        <taxon>Mycobacteriales</taxon>
        <taxon>Nocardiaceae</taxon>
        <taxon>Rhodococcus</taxon>
    </lineage>
</organism>